<gene>
    <name evidence="2" type="ORF">SAMN04488694_12314</name>
    <name evidence="1" type="ORF">SAMN05192552_102226</name>
</gene>
<evidence type="ECO:0000313" key="4">
    <source>
        <dbReference type="Proteomes" id="UP000324021"/>
    </source>
</evidence>
<evidence type="ECO:0008006" key="5">
    <source>
        <dbReference type="Google" id="ProtNLM"/>
    </source>
</evidence>
<dbReference type="AlphaFoldDB" id="A0A1I0IMZ7"/>
<keyword evidence="3" id="KW-1185">Reference proteome</keyword>
<dbReference type="Proteomes" id="UP000324021">
    <property type="component" value="Unassembled WGS sequence"/>
</dbReference>
<sequence>MCDIDASGNMAHAPEKPVQYVCENCQITHAGTPIHESGGEHTFEPPDSCGACEESSFIKLTNWVHHHK</sequence>
<protein>
    <recommendedName>
        <fullName evidence="5">C2H2-type domain-containing protein</fullName>
    </recommendedName>
</protein>
<accession>A0A1I0IMZ7</accession>
<reference evidence="2" key="2">
    <citation type="submission" date="2016-10" db="EMBL/GenBank/DDBJ databases">
        <authorList>
            <person name="de Groot N.N."/>
        </authorList>
    </citation>
    <scope>NUCLEOTIDE SEQUENCE [LARGE SCALE GENOMIC DNA]</scope>
    <source>
        <strain evidence="2">CDM_6</strain>
    </source>
</reference>
<name>A0A1I0IMZ7_9EURY</name>
<evidence type="ECO:0000313" key="2">
    <source>
        <dbReference type="EMBL" id="SET98519.1"/>
    </source>
</evidence>
<organism evidence="2 3">
    <name type="scientific">Natrinema hispanicum</name>
    <dbReference type="NCBI Taxonomy" id="392421"/>
    <lineage>
        <taxon>Archaea</taxon>
        <taxon>Methanobacteriati</taxon>
        <taxon>Methanobacteriota</taxon>
        <taxon>Stenosarchaea group</taxon>
        <taxon>Halobacteria</taxon>
        <taxon>Halobacteriales</taxon>
        <taxon>Natrialbaceae</taxon>
        <taxon>Natrinema</taxon>
    </lineage>
</organism>
<dbReference type="EMBL" id="FOIC01000023">
    <property type="protein sequence ID" value="SET98519.1"/>
    <property type="molecule type" value="Genomic_DNA"/>
</dbReference>
<evidence type="ECO:0000313" key="1">
    <source>
        <dbReference type="EMBL" id="SDD41887.1"/>
    </source>
</evidence>
<reference evidence="3 4" key="1">
    <citation type="submission" date="2016-10" db="EMBL/GenBank/DDBJ databases">
        <authorList>
            <person name="Varghese N."/>
            <person name="Submissions S."/>
        </authorList>
    </citation>
    <scope>NUCLEOTIDE SEQUENCE [LARGE SCALE GENOMIC DNA]</scope>
    <source>
        <strain evidence="1 4">CDM_1</strain>
        <strain evidence="3">CDM_6</strain>
    </source>
</reference>
<dbReference type="STRING" id="392421.SAMN04488694_12314"/>
<proteinExistence type="predicted"/>
<evidence type="ECO:0000313" key="3">
    <source>
        <dbReference type="Proteomes" id="UP000199320"/>
    </source>
</evidence>
<dbReference type="Proteomes" id="UP000199320">
    <property type="component" value="Unassembled WGS sequence"/>
</dbReference>
<dbReference type="EMBL" id="FMZP01000022">
    <property type="protein sequence ID" value="SDD41887.1"/>
    <property type="molecule type" value="Genomic_DNA"/>
</dbReference>